<feature type="domain" description="Fido" evidence="4">
    <location>
        <begin position="123"/>
        <end position="274"/>
    </location>
</feature>
<dbReference type="PATRIC" id="fig|1704032.3.peg.850"/>
<organism evidence="5 6">
    <name type="scientific">candidate division KD3-62 bacterium DG_56</name>
    <dbReference type="NCBI Taxonomy" id="1704032"/>
    <lineage>
        <taxon>Bacteria</taxon>
        <taxon>candidate division KD3-62</taxon>
    </lineage>
</organism>
<keyword evidence="1" id="KW-0547">Nucleotide-binding</keyword>
<dbReference type="SUPFAM" id="SSF140931">
    <property type="entry name" value="Fic-like"/>
    <property type="match status" value="1"/>
</dbReference>
<dbReference type="EMBL" id="LIZY01000114">
    <property type="protein sequence ID" value="KPJ62486.1"/>
    <property type="molecule type" value="Genomic_DNA"/>
</dbReference>
<dbReference type="Pfam" id="PF02661">
    <property type="entry name" value="Fic"/>
    <property type="match status" value="1"/>
</dbReference>
<dbReference type="GO" id="GO:0005524">
    <property type="term" value="F:ATP binding"/>
    <property type="evidence" value="ECO:0007669"/>
    <property type="project" value="UniProtKB-KW"/>
</dbReference>
<dbReference type="PROSITE" id="PS51459">
    <property type="entry name" value="FIDO"/>
    <property type="match status" value="1"/>
</dbReference>
<keyword evidence="1" id="KW-0067">ATP-binding</keyword>
<protein>
    <recommendedName>
        <fullName evidence="4">Fido domain-containing protein</fullName>
    </recommendedName>
</protein>
<evidence type="ECO:0000313" key="6">
    <source>
        <dbReference type="Proteomes" id="UP000052020"/>
    </source>
</evidence>
<accession>A0A0S7XJ99</accession>
<dbReference type="InterPro" id="IPR040198">
    <property type="entry name" value="Fido_containing"/>
</dbReference>
<dbReference type="PIRSF" id="PIRSF038925">
    <property type="entry name" value="AMP-prot_trans"/>
    <property type="match status" value="1"/>
</dbReference>
<dbReference type="Pfam" id="PF13784">
    <property type="entry name" value="Fic_N"/>
    <property type="match status" value="1"/>
</dbReference>
<dbReference type="Proteomes" id="UP000052020">
    <property type="component" value="Unassembled WGS sequence"/>
</dbReference>
<dbReference type="PANTHER" id="PTHR13504:SF38">
    <property type="entry name" value="FIDO DOMAIN-CONTAINING PROTEIN"/>
    <property type="match status" value="1"/>
</dbReference>
<reference evidence="5 6" key="1">
    <citation type="journal article" date="2015" name="Microbiome">
        <title>Genomic resolution of linkages in carbon, nitrogen, and sulfur cycling among widespread estuary sediment bacteria.</title>
        <authorList>
            <person name="Baker B.J."/>
            <person name="Lazar C.S."/>
            <person name="Teske A.P."/>
            <person name="Dick G.J."/>
        </authorList>
    </citation>
    <scope>NUCLEOTIDE SEQUENCE [LARGE SCALE GENOMIC DNA]</scope>
    <source>
        <strain evidence="5">DG_56</strain>
    </source>
</reference>
<dbReference type="AlphaFoldDB" id="A0A0S7XJ99"/>
<proteinExistence type="predicted"/>
<dbReference type="InterPro" id="IPR026287">
    <property type="entry name" value="SoFic-like"/>
</dbReference>
<evidence type="ECO:0000256" key="3">
    <source>
        <dbReference type="PIRSR" id="PIRSR640198-2"/>
    </source>
</evidence>
<feature type="binding site" evidence="1">
    <location>
        <begin position="215"/>
        <end position="221"/>
    </location>
    <ligand>
        <name>ATP</name>
        <dbReference type="ChEBI" id="CHEBI:30616"/>
    </ligand>
</feature>
<dbReference type="PANTHER" id="PTHR13504">
    <property type="entry name" value="FIDO DOMAIN-CONTAINING PROTEIN DDB_G0283145"/>
    <property type="match status" value="1"/>
</dbReference>
<evidence type="ECO:0000259" key="4">
    <source>
        <dbReference type="PROSITE" id="PS51459"/>
    </source>
</evidence>
<gene>
    <name evidence="5" type="ORF">AMK68_04850</name>
</gene>
<feature type="binding site" evidence="3">
    <location>
        <begin position="214"/>
        <end position="221"/>
    </location>
    <ligand>
        <name>ATP</name>
        <dbReference type="ChEBI" id="CHEBI:30616"/>
    </ligand>
</feature>
<feature type="binding site" evidence="1">
    <location>
        <position position="78"/>
    </location>
    <ligand>
        <name>ATP</name>
        <dbReference type="ChEBI" id="CHEBI:30616"/>
    </ligand>
</feature>
<sequence>MEIAVIPGEYQRSPEGHHVFVPNPLPPELDIEPRILGEIEEATHLLGQVEMCRTLLPNPNLLVYGSLRREALASSTIEGTIASPEELVLFQVARRSDREAVREVANYSVALEWGCDELGRLPISTRLILGLHERLLHGVRGSSAAGRFKDRQNYIGANQDTPIEEAVFVPPPAEEVVRLMTDLERYVNLGNAAPRLVRCALVHYQFETIHPFGDGNGRVGRLLIILHLMQLGLLSAPLIHPSVYFERTRQDYYQSLQAVRDKAGWNEWIEYFVIAIAQQSRETVQLAQALLNLQQTLRQDIADVRKRASTQAALEAFFDEPVLSISEVARRTGLSYGSAKGAVETLETRGIAREITGRKKGRAYACSPILNAIFPGAGEQR</sequence>
<evidence type="ECO:0000313" key="5">
    <source>
        <dbReference type="EMBL" id="KPJ62486.1"/>
    </source>
</evidence>
<feature type="binding site" evidence="1">
    <location>
        <position position="252"/>
    </location>
    <ligand>
        <name>ATP</name>
        <dbReference type="ChEBI" id="CHEBI:30616"/>
    </ligand>
</feature>
<dbReference type="InterPro" id="IPR025758">
    <property type="entry name" value="Fic/DOC_N"/>
</dbReference>
<feature type="active site" evidence="2">
    <location>
        <position position="210"/>
    </location>
</feature>
<dbReference type="Gene3D" id="1.10.3290.10">
    <property type="entry name" value="Fido-like domain"/>
    <property type="match status" value="1"/>
</dbReference>
<evidence type="ECO:0000256" key="1">
    <source>
        <dbReference type="PIRSR" id="PIRSR038925-1"/>
    </source>
</evidence>
<feature type="binding site" evidence="3">
    <location>
        <begin position="252"/>
        <end position="253"/>
    </location>
    <ligand>
        <name>ATP</name>
        <dbReference type="ChEBI" id="CHEBI:30616"/>
    </ligand>
</feature>
<dbReference type="InterPro" id="IPR003812">
    <property type="entry name" value="Fido"/>
</dbReference>
<name>A0A0S7XJ99_9BACT</name>
<feature type="binding site" evidence="1">
    <location>
        <position position="210"/>
    </location>
    <ligand>
        <name>ATP</name>
        <dbReference type="ChEBI" id="CHEBI:30616"/>
    </ligand>
</feature>
<dbReference type="InterPro" id="IPR036597">
    <property type="entry name" value="Fido-like_dom_sf"/>
</dbReference>
<evidence type="ECO:0000256" key="2">
    <source>
        <dbReference type="PIRSR" id="PIRSR640198-1"/>
    </source>
</evidence>
<comment type="caution">
    <text evidence="5">The sequence shown here is derived from an EMBL/GenBank/DDBJ whole genome shotgun (WGS) entry which is preliminary data.</text>
</comment>